<dbReference type="InterPro" id="IPR018114">
    <property type="entry name" value="TRYPSIN_HIS"/>
</dbReference>
<keyword evidence="5" id="KW-0472">Membrane</keyword>
<gene>
    <name evidence="5" type="primary">TMPRSS11E</name>
    <name evidence="5" type="ORF">g.19730</name>
</gene>
<dbReference type="AlphaFoldDB" id="A0A6G1SHK1"/>
<dbReference type="GO" id="GO:0004252">
    <property type="term" value="F:serine-type endopeptidase activity"/>
    <property type="evidence" value="ECO:0007669"/>
    <property type="project" value="InterPro"/>
</dbReference>
<dbReference type="InterPro" id="IPR043504">
    <property type="entry name" value="Peptidase_S1_PA_chymotrypsin"/>
</dbReference>
<organism evidence="5">
    <name type="scientific">Aceria tosichella</name>
    <name type="common">wheat curl mite</name>
    <dbReference type="NCBI Taxonomy" id="561515"/>
    <lineage>
        <taxon>Eukaryota</taxon>
        <taxon>Metazoa</taxon>
        <taxon>Ecdysozoa</taxon>
        <taxon>Arthropoda</taxon>
        <taxon>Chelicerata</taxon>
        <taxon>Arachnida</taxon>
        <taxon>Acari</taxon>
        <taxon>Acariformes</taxon>
        <taxon>Trombidiformes</taxon>
        <taxon>Prostigmata</taxon>
        <taxon>Eupodina</taxon>
        <taxon>Eriophyoidea</taxon>
        <taxon>Eriophyidae</taxon>
        <taxon>Eriophyinae</taxon>
        <taxon>Aceriini</taxon>
        <taxon>Aceria</taxon>
    </lineage>
</organism>
<dbReference type="Pfam" id="PF00089">
    <property type="entry name" value="Trypsin"/>
    <property type="match status" value="1"/>
</dbReference>
<keyword evidence="5" id="KW-0645">Protease</keyword>
<dbReference type="PRINTS" id="PR00722">
    <property type="entry name" value="CHYMOTRYPSIN"/>
</dbReference>
<dbReference type="Gene3D" id="2.40.10.10">
    <property type="entry name" value="Trypsin-like serine proteases"/>
    <property type="match status" value="1"/>
</dbReference>
<proteinExistence type="inferred from homology"/>
<comment type="similarity">
    <text evidence="2">Belongs to the peptidase S1 family. CLIP subfamily.</text>
</comment>
<evidence type="ECO:0000256" key="1">
    <source>
        <dbReference type="ARBA" id="ARBA00023157"/>
    </source>
</evidence>
<protein>
    <submittedName>
        <fullName evidence="5">Transmembrane protease serine 11E</fullName>
    </submittedName>
</protein>
<feature type="chain" id="PRO_5026108281" evidence="3">
    <location>
        <begin position="21"/>
        <end position="270"/>
    </location>
</feature>
<accession>A0A6G1SHK1</accession>
<name>A0A6G1SHK1_9ACAR</name>
<sequence length="270" mass="29913">MRRSYFAVVVLFGIVIITWAASQTASSDSSQNRLVNAIEVVPSEFPFLASIFWGASFKCGASIIDDRHLLTAGHCIPKRGRMFSAGLGCHQLSECAELKIERYIVHRMYRTQLAAGFDVALVRMSKRIPFSRRILPIDLPEGDRNDDYTMGDTLTVAGWNFTNKKVDGDGAGDVALDVPTKISVKPNDCSQDEPKNSWRVCAESGGTCLRDLGGLLFRTNPSSDSSILVGIISEKWECGAKNKLGSFTRVSYFRDWIKKAKKKLASTCWD</sequence>
<dbReference type="SMART" id="SM00020">
    <property type="entry name" value="Tryp_SPc"/>
    <property type="match status" value="1"/>
</dbReference>
<dbReference type="InterPro" id="IPR009003">
    <property type="entry name" value="Peptidase_S1_PA"/>
</dbReference>
<dbReference type="InterPro" id="IPR001254">
    <property type="entry name" value="Trypsin_dom"/>
</dbReference>
<dbReference type="EMBL" id="GGYP01005245">
    <property type="protein sequence ID" value="MDE50016.1"/>
    <property type="molecule type" value="Transcribed_RNA"/>
</dbReference>
<dbReference type="SUPFAM" id="SSF50494">
    <property type="entry name" value="Trypsin-like serine proteases"/>
    <property type="match status" value="1"/>
</dbReference>
<feature type="signal peptide" evidence="3">
    <location>
        <begin position="1"/>
        <end position="20"/>
    </location>
</feature>
<evidence type="ECO:0000259" key="4">
    <source>
        <dbReference type="PROSITE" id="PS50240"/>
    </source>
</evidence>
<dbReference type="InterPro" id="IPR001314">
    <property type="entry name" value="Peptidase_S1A"/>
</dbReference>
<keyword evidence="1" id="KW-1015">Disulfide bond</keyword>
<dbReference type="GO" id="GO:0006508">
    <property type="term" value="P:proteolysis"/>
    <property type="evidence" value="ECO:0007669"/>
    <property type="project" value="UniProtKB-KW"/>
</dbReference>
<keyword evidence="5" id="KW-0812">Transmembrane</keyword>
<evidence type="ECO:0000256" key="3">
    <source>
        <dbReference type="SAM" id="SignalP"/>
    </source>
</evidence>
<dbReference type="InterPro" id="IPR051487">
    <property type="entry name" value="Ser/Thr_Proteases_Immune/Dev"/>
</dbReference>
<dbReference type="CDD" id="cd00190">
    <property type="entry name" value="Tryp_SPc"/>
    <property type="match status" value="1"/>
</dbReference>
<reference evidence="5" key="1">
    <citation type="submission" date="2018-10" db="EMBL/GenBank/DDBJ databases">
        <title>Transcriptome assembly of Aceria tosichella (Wheat curl mite) Type 2.</title>
        <authorList>
            <person name="Scully E.D."/>
            <person name="Geib S.M."/>
            <person name="Palmer N.A."/>
            <person name="Gupta A.K."/>
            <person name="Sarath G."/>
            <person name="Tatineni S."/>
        </authorList>
    </citation>
    <scope>NUCLEOTIDE SEQUENCE</scope>
    <source>
        <strain evidence="5">LincolnNE</strain>
    </source>
</reference>
<keyword evidence="5" id="KW-0378">Hydrolase</keyword>
<keyword evidence="3" id="KW-0732">Signal</keyword>
<dbReference type="PROSITE" id="PS00134">
    <property type="entry name" value="TRYPSIN_HIS"/>
    <property type="match status" value="1"/>
</dbReference>
<evidence type="ECO:0000256" key="2">
    <source>
        <dbReference type="ARBA" id="ARBA00024195"/>
    </source>
</evidence>
<feature type="domain" description="Peptidase S1" evidence="4">
    <location>
        <begin position="34"/>
        <end position="262"/>
    </location>
</feature>
<dbReference type="PROSITE" id="PS50240">
    <property type="entry name" value="TRYPSIN_DOM"/>
    <property type="match status" value="1"/>
</dbReference>
<dbReference type="PANTHER" id="PTHR24256">
    <property type="entry name" value="TRYPTASE-RELATED"/>
    <property type="match status" value="1"/>
</dbReference>
<evidence type="ECO:0000313" key="5">
    <source>
        <dbReference type="EMBL" id="MDE50016.1"/>
    </source>
</evidence>